<gene>
    <name evidence="1" type="ORF">EYH50_03835</name>
</gene>
<evidence type="ECO:0000313" key="2">
    <source>
        <dbReference type="Proteomes" id="UP000600071"/>
    </source>
</evidence>
<dbReference type="Proteomes" id="UP000600071">
    <property type="component" value="Unassembled WGS sequence"/>
</dbReference>
<evidence type="ECO:0000313" key="1">
    <source>
        <dbReference type="EMBL" id="HIQ24160.1"/>
    </source>
</evidence>
<name>A0A832ZTT9_9CREN</name>
<protein>
    <submittedName>
        <fullName evidence="1">Uncharacterized protein</fullName>
    </submittedName>
</protein>
<comment type="caution">
    <text evidence="1">The sequence shown here is derived from an EMBL/GenBank/DDBJ whole genome shotgun (WGS) entry which is preliminary data.</text>
</comment>
<reference evidence="1" key="1">
    <citation type="journal article" date="2020" name="ISME J.">
        <title>Gammaproteobacteria mediating utilization of methyl-, sulfur- and petroleum organic compounds in deep ocean hydrothermal plumes.</title>
        <authorList>
            <person name="Zhou Z."/>
            <person name="Liu Y."/>
            <person name="Pan J."/>
            <person name="Cron B.R."/>
            <person name="Toner B.M."/>
            <person name="Anantharaman K."/>
            <person name="Breier J.A."/>
            <person name="Dick G.J."/>
            <person name="Li M."/>
        </authorList>
    </citation>
    <scope>NUCLEOTIDE SEQUENCE</scope>
    <source>
        <strain evidence="1">SZUA-1523</strain>
    </source>
</reference>
<organism evidence="1 2">
    <name type="scientific">Pyrodictium delaneyi</name>
    <dbReference type="NCBI Taxonomy" id="1273541"/>
    <lineage>
        <taxon>Archaea</taxon>
        <taxon>Thermoproteota</taxon>
        <taxon>Thermoprotei</taxon>
        <taxon>Desulfurococcales</taxon>
        <taxon>Pyrodictiaceae</taxon>
        <taxon>Pyrodictium</taxon>
    </lineage>
</organism>
<sequence>MSGCHPLTAIIDDIAPTLFNADYMEPLREIKLCSVVVYLFEPVLDLFNIVMGVCVYGLEPVDL</sequence>
<dbReference type="AlphaFoldDB" id="A0A832ZTT9"/>
<dbReference type="EMBL" id="DQVR01000085">
    <property type="protein sequence ID" value="HIQ24160.1"/>
    <property type="molecule type" value="Genomic_DNA"/>
</dbReference>
<accession>A0A832ZTT9</accession>
<proteinExistence type="predicted"/>